<reference evidence="3 5" key="1">
    <citation type="submission" date="2019-11" db="EMBL/GenBank/DDBJ databases">
        <title>Whole genome sequencing and comparative genomics analyses of five strains of Spiroplasma citri.</title>
        <authorList>
            <person name="Yokomi R."/>
            <person name="Chen J."/>
            <person name="Rattner R."/>
            <person name="Vidalakis G."/>
        </authorList>
    </citation>
    <scope>NUCLEOTIDE SEQUENCE [LARGE SCALE GENOMIC DNA]</scope>
    <source>
        <strain evidence="3 5">BR12</strain>
    </source>
</reference>
<proteinExistence type="predicted"/>
<keyword evidence="1" id="KW-0472">Membrane</keyword>
<dbReference type="KEGG" id="sck:SCITRI_001386"/>
<evidence type="ECO:0000313" key="3">
    <source>
        <dbReference type="EMBL" id="QIA69355.1"/>
    </source>
</evidence>
<dbReference type="EMBL" id="CP046368">
    <property type="protein sequence ID" value="QIA69346.1"/>
    <property type="molecule type" value="Genomic_DNA"/>
</dbReference>
<evidence type="ECO:0000313" key="5">
    <source>
        <dbReference type="Proteomes" id="UP000464735"/>
    </source>
</evidence>
<dbReference type="KEGG" id="sck:SCITRI_001375"/>
<feature type="transmembrane region" description="Helical" evidence="1">
    <location>
        <begin position="33"/>
        <end position="57"/>
    </location>
</feature>
<dbReference type="AlphaFoldDB" id="A0A1J0Z1X7"/>
<dbReference type="EMBL" id="CP046368">
    <property type="protein sequence ID" value="QIA69355.1"/>
    <property type="molecule type" value="Genomic_DNA"/>
</dbReference>
<organism evidence="3 5">
    <name type="scientific">Spiroplasma citri</name>
    <dbReference type="NCBI Taxonomy" id="2133"/>
    <lineage>
        <taxon>Bacteria</taxon>
        <taxon>Bacillati</taxon>
        <taxon>Mycoplasmatota</taxon>
        <taxon>Mollicutes</taxon>
        <taxon>Entomoplasmatales</taxon>
        <taxon>Spiroplasmataceae</taxon>
        <taxon>Spiroplasma</taxon>
    </lineage>
</organism>
<accession>A0A1J0Z1X7</accession>
<protein>
    <submittedName>
        <fullName evidence="3">Uncharacterized protein</fullName>
    </submittedName>
</protein>
<dbReference type="RefSeq" id="WP_071937700.1">
    <property type="nucleotide sequence ID" value="NZ_CP013197.1"/>
</dbReference>
<dbReference type="OrthoDB" id="390061at2"/>
<name>A0A1J0Z1X7_SPICI</name>
<keyword evidence="1" id="KW-1133">Transmembrane helix</keyword>
<keyword evidence="1" id="KW-0812">Transmembrane</keyword>
<dbReference type="GeneID" id="54239235"/>
<evidence type="ECO:0000313" key="4">
    <source>
        <dbReference type="EMBL" id="QIA69374.1"/>
    </source>
</evidence>
<dbReference type="EMBL" id="CP046368">
    <property type="protein sequence ID" value="QIA69374.1"/>
    <property type="molecule type" value="Genomic_DNA"/>
</dbReference>
<evidence type="ECO:0000256" key="1">
    <source>
        <dbReference type="SAM" id="Phobius"/>
    </source>
</evidence>
<sequence length="67" mass="7472">MNVNLLAGDADVIKQIADFAAILANWAIAFTNWFITFLGSHMLLIIPLVLMFVVLGIETIRKLIHGY</sequence>
<evidence type="ECO:0000313" key="2">
    <source>
        <dbReference type="EMBL" id="QIA69346.1"/>
    </source>
</evidence>
<gene>
    <name evidence="2" type="ORF">GL298_07515</name>
    <name evidence="3" type="ORF">GL298_07570</name>
    <name evidence="4" type="ORF">GL298_07690</name>
</gene>
<dbReference type="Proteomes" id="UP000464735">
    <property type="component" value="Chromosome"/>
</dbReference>